<dbReference type="GO" id="GO:0005524">
    <property type="term" value="F:ATP binding"/>
    <property type="evidence" value="ECO:0007669"/>
    <property type="project" value="UniProtKB-KW"/>
</dbReference>
<keyword evidence="5" id="KW-0067">ATP-binding</keyword>
<proteinExistence type="predicted"/>
<feature type="compositionally biased region" description="Gly residues" evidence="6">
    <location>
        <begin position="173"/>
        <end position="186"/>
    </location>
</feature>
<accession>A0AAJ0GWG4</accession>
<dbReference type="Proteomes" id="UP001273166">
    <property type="component" value="Unassembled WGS sequence"/>
</dbReference>
<dbReference type="InterPro" id="IPR000608">
    <property type="entry name" value="UBC"/>
</dbReference>
<dbReference type="GO" id="GO:0061631">
    <property type="term" value="F:ubiquitin conjugating enzyme activity"/>
    <property type="evidence" value="ECO:0007669"/>
    <property type="project" value="UniProtKB-EC"/>
</dbReference>
<evidence type="ECO:0000259" key="7">
    <source>
        <dbReference type="PROSITE" id="PS50127"/>
    </source>
</evidence>
<evidence type="ECO:0000256" key="2">
    <source>
        <dbReference type="ARBA" id="ARBA00022679"/>
    </source>
</evidence>
<organism evidence="8 9">
    <name type="scientific">Chaetomium strumarium</name>
    <dbReference type="NCBI Taxonomy" id="1170767"/>
    <lineage>
        <taxon>Eukaryota</taxon>
        <taxon>Fungi</taxon>
        <taxon>Dikarya</taxon>
        <taxon>Ascomycota</taxon>
        <taxon>Pezizomycotina</taxon>
        <taxon>Sordariomycetes</taxon>
        <taxon>Sordariomycetidae</taxon>
        <taxon>Sordariales</taxon>
        <taxon>Chaetomiaceae</taxon>
        <taxon>Chaetomium</taxon>
    </lineage>
</organism>
<name>A0AAJ0GWG4_9PEZI</name>
<evidence type="ECO:0000313" key="8">
    <source>
        <dbReference type="EMBL" id="KAK3307423.1"/>
    </source>
</evidence>
<evidence type="ECO:0000256" key="6">
    <source>
        <dbReference type="SAM" id="MobiDB-lite"/>
    </source>
</evidence>
<dbReference type="SUPFAM" id="SSF54495">
    <property type="entry name" value="UBC-like"/>
    <property type="match status" value="1"/>
</dbReference>
<feature type="region of interest" description="Disordered" evidence="6">
    <location>
        <begin position="150"/>
        <end position="186"/>
    </location>
</feature>
<keyword evidence="2" id="KW-0808">Transferase</keyword>
<evidence type="ECO:0000256" key="4">
    <source>
        <dbReference type="ARBA" id="ARBA00022786"/>
    </source>
</evidence>
<keyword evidence="4" id="KW-0833">Ubl conjugation pathway</keyword>
<dbReference type="GeneID" id="87881092"/>
<reference evidence="8" key="2">
    <citation type="submission" date="2023-06" db="EMBL/GenBank/DDBJ databases">
        <authorList>
            <consortium name="Lawrence Berkeley National Laboratory"/>
            <person name="Mondo S.J."/>
            <person name="Hensen N."/>
            <person name="Bonometti L."/>
            <person name="Westerberg I."/>
            <person name="Brannstrom I.O."/>
            <person name="Guillou S."/>
            <person name="Cros-Aarteil S."/>
            <person name="Calhoun S."/>
            <person name="Haridas S."/>
            <person name="Kuo A."/>
            <person name="Pangilinan J."/>
            <person name="Riley R."/>
            <person name="Labutti K."/>
            <person name="Andreopoulos B."/>
            <person name="Lipzen A."/>
            <person name="Chen C."/>
            <person name="Yanf M."/>
            <person name="Daum C."/>
            <person name="Ng V."/>
            <person name="Clum A."/>
            <person name="Steindorff A."/>
            <person name="Ohm R."/>
            <person name="Martin F."/>
            <person name="Silar P."/>
            <person name="Natvig D."/>
            <person name="Lalanne C."/>
            <person name="Gautier V."/>
            <person name="Ament-Velasquez S.L."/>
            <person name="Kruys A."/>
            <person name="Hutchinson M.I."/>
            <person name="Powell A.J."/>
            <person name="Barry K."/>
            <person name="Miller A.N."/>
            <person name="Grigoriev I.V."/>
            <person name="Debuchy R."/>
            <person name="Gladieux P."/>
            <person name="Thoren M.H."/>
            <person name="Johannesson H."/>
        </authorList>
    </citation>
    <scope>NUCLEOTIDE SEQUENCE</scope>
    <source>
        <strain evidence="8">CBS 333.67</strain>
    </source>
</reference>
<evidence type="ECO:0000256" key="1">
    <source>
        <dbReference type="ARBA" id="ARBA00012486"/>
    </source>
</evidence>
<comment type="caution">
    <text evidence="8">The sequence shown here is derived from an EMBL/GenBank/DDBJ whole genome shotgun (WGS) entry which is preliminary data.</text>
</comment>
<reference evidence="8" key="1">
    <citation type="journal article" date="2023" name="Mol. Phylogenet. Evol.">
        <title>Genome-scale phylogeny and comparative genomics of the fungal order Sordariales.</title>
        <authorList>
            <person name="Hensen N."/>
            <person name="Bonometti L."/>
            <person name="Westerberg I."/>
            <person name="Brannstrom I.O."/>
            <person name="Guillou S."/>
            <person name="Cros-Aarteil S."/>
            <person name="Calhoun S."/>
            <person name="Haridas S."/>
            <person name="Kuo A."/>
            <person name="Mondo S."/>
            <person name="Pangilinan J."/>
            <person name="Riley R."/>
            <person name="LaButti K."/>
            <person name="Andreopoulos B."/>
            <person name="Lipzen A."/>
            <person name="Chen C."/>
            <person name="Yan M."/>
            <person name="Daum C."/>
            <person name="Ng V."/>
            <person name="Clum A."/>
            <person name="Steindorff A."/>
            <person name="Ohm R.A."/>
            <person name="Martin F."/>
            <person name="Silar P."/>
            <person name="Natvig D.O."/>
            <person name="Lalanne C."/>
            <person name="Gautier V."/>
            <person name="Ament-Velasquez S.L."/>
            <person name="Kruys A."/>
            <person name="Hutchinson M.I."/>
            <person name="Powell A.J."/>
            <person name="Barry K."/>
            <person name="Miller A.N."/>
            <person name="Grigoriev I.V."/>
            <person name="Debuchy R."/>
            <person name="Gladieux P."/>
            <person name="Hiltunen Thoren M."/>
            <person name="Johannesson H."/>
        </authorList>
    </citation>
    <scope>NUCLEOTIDE SEQUENCE</scope>
    <source>
        <strain evidence="8">CBS 333.67</strain>
    </source>
</reference>
<evidence type="ECO:0000256" key="3">
    <source>
        <dbReference type="ARBA" id="ARBA00022741"/>
    </source>
</evidence>
<dbReference type="SMART" id="SM00212">
    <property type="entry name" value="UBCc"/>
    <property type="match status" value="1"/>
</dbReference>
<dbReference type="EC" id="2.3.2.23" evidence="1"/>
<evidence type="ECO:0000313" key="9">
    <source>
        <dbReference type="Proteomes" id="UP001273166"/>
    </source>
</evidence>
<dbReference type="InterPro" id="IPR016135">
    <property type="entry name" value="UBQ-conjugating_enzyme/RWD"/>
</dbReference>
<evidence type="ECO:0000256" key="5">
    <source>
        <dbReference type="ARBA" id="ARBA00022840"/>
    </source>
</evidence>
<keyword evidence="9" id="KW-1185">Reference proteome</keyword>
<dbReference type="Gene3D" id="3.10.110.10">
    <property type="entry name" value="Ubiquitin Conjugating Enzyme"/>
    <property type="match status" value="1"/>
</dbReference>
<feature type="domain" description="UBC core" evidence="7">
    <location>
        <begin position="2"/>
        <end position="152"/>
    </location>
</feature>
<keyword evidence="3" id="KW-0547">Nucleotide-binding</keyword>
<sequence length="186" mass="20165">MASQKRIAKELTECTSSPPVGVTVFLPKDSDLHRWHAILDGPENTVYQGGKFGLVISLPTDYPFKAPTITFATRIYHPNITNDNLGNICLPLLKAENWKPSTRLLSVLEALRQLLVEPLPDDPLEARIADEYRSDRKEFEKTARNYVQRYAKGTPKFDSSGDDSTAAQEGQAGASGSGGGGGTGGS</sequence>
<gene>
    <name evidence="8" type="ORF">B0T15DRAFT_177857</name>
</gene>
<dbReference type="PANTHER" id="PTHR24067">
    <property type="entry name" value="UBIQUITIN-CONJUGATING ENZYME E2"/>
    <property type="match status" value="1"/>
</dbReference>
<dbReference type="AlphaFoldDB" id="A0AAJ0GWG4"/>
<dbReference type="RefSeq" id="XP_062723203.1">
    <property type="nucleotide sequence ID" value="XM_062862263.1"/>
</dbReference>
<dbReference type="InterPro" id="IPR050113">
    <property type="entry name" value="Ub_conjugating_enzyme"/>
</dbReference>
<dbReference type="EMBL" id="JAUDZG010000003">
    <property type="protein sequence ID" value="KAK3307423.1"/>
    <property type="molecule type" value="Genomic_DNA"/>
</dbReference>
<protein>
    <recommendedName>
        <fullName evidence="1">E2 ubiquitin-conjugating enzyme</fullName>
        <ecNumber evidence="1">2.3.2.23</ecNumber>
    </recommendedName>
</protein>
<dbReference type="FunFam" id="3.10.110.10:FF:000060">
    <property type="entry name" value="Ubiquitin conjugating enzyme (UbcB)"/>
    <property type="match status" value="1"/>
</dbReference>
<dbReference type="PROSITE" id="PS50127">
    <property type="entry name" value="UBC_2"/>
    <property type="match status" value="1"/>
</dbReference>
<dbReference type="Pfam" id="PF00179">
    <property type="entry name" value="UQ_con"/>
    <property type="match status" value="1"/>
</dbReference>